<name>E4WYL8_OIKDI</name>
<protein>
    <recommendedName>
        <fullName evidence="10">C-type lectin domain-containing protein</fullName>
    </recommendedName>
</protein>
<dbReference type="InterPro" id="IPR001304">
    <property type="entry name" value="C-type_lectin-like"/>
</dbReference>
<feature type="region of interest" description="Disordered" evidence="3">
    <location>
        <begin position="583"/>
        <end position="609"/>
    </location>
</feature>
<dbReference type="InterPro" id="IPR036383">
    <property type="entry name" value="TSP1_rpt_sf"/>
</dbReference>
<dbReference type="SMART" id="SM00034">
    <property type="entry name" value="CLECT"/>
    <property type="match status" value="1"/>
</dbReference>
<dbReference type="InterPro" id="IPR016187">
    <property type="entry name" value="CTDL_fold"/>
</dbReference>
<dbReference type="Proteomes" id="UP000001307">
    <property type="component" value="Unassembled WGS sequence"/>
</dbReference>
<dbReference type="Gene3D" id="3.10.100.10">
    <property type="entry name" value="Mannose-Binding Protein A, subunit A"/>
    <property type="match status" value="1"/>
</dbReference>
<evidence type="ECO:0000313" key="9">
    <source>
        <dbReference type="Proteomes" id="UP000001307"/>
    </source>
</evidence>
<dbReference type="PANTHER" id="PTHR48071:SF18">
    <property type="entry name" value="DELETED IN MALIGNANT BRAIN TUMORS 1 PROTEIN-RELATED"/>
    <property type="match status" value="1"/>
</dbReference>
<feature type="compositionally biased region" description="Basic and acidic residues" evidence="3">
    <location>
        <begin position="600"/>
        <end position="609"/>
    </location>
</feature>
<dbReference type="InParanoid" id="E4WYL8"/>
<dbReference type="PROSITE" id="PS50287">
    <property type="entry name" value="SRCR_2"/>
    <property type="match status" value="1"/>
</dbReference>
<dbReference type="GO" id="GO:0016020">
    <property type="term" value="C:membrane"/>
    <property type="evidence" value="ECO:0007669"/>
    <property type="project" value="InterPro"/>
</dbReference>
<keyword evidence="1" id="KW-1015">Disulfide bond</keyword>
<evidence type="ECO:0000313" key="7">
    <source>
        <dbReference type="EMBL" id="CBY22782.1"/>
    </source>
</evidence>
<evidence type="ECO:0000256" key="2">
    <source>
        <dbReference type="PROSITE-ProRule" id="PRU00196"/>
    </source>
</evidence>
<evidence type="ECO:0000256" key="3">
    <source>
        <dbReference type="SAM" id="MobiDB-lite"/>
    </source>
</evidence>
<dbReference type="EMBL" id="FN655243">
    <property type="protein sequence ID" value="CBY38501.1"/>
    <property type="molecule type" value="Genomic_DNA"/>
</dbReference>
<dbReference type="SUPFAM" id="SSF56436">
    <property type="entry name" value="C-type lectin-like"/>
    <property type="match status" value="1"/>
</dbReference>
<dbReference type="SMART" id="SM00202">
    <property type="entry name" value="SR"/>
    <property type="match status" value="1"/>
</dbReference>
<evidence type="ECO:0000256" key="4">
    <source>
        <dbReference type="SAM" id="Phobius"/>
    </source>
</evidence>
<organism evidence="7">
    <name type="scientific">Oikopleura dioica</name>
    <name type="common">Tunicate</name>
    <dbReference type="NCBI Taxonomy" id="34765"/>
    <lineage>
        <taxon>Eukaryota</taxon>
        <taxon>Metazoa</taxon>
        <taxon>Chordata</taxon>
        <taxon>Tunicata</taxon>
        <taxon>Appendicularia</taxon>
        <taxon>Copelata</taxon>
        <taxon>Oikopleuridae</taxon>
        <taxon>Oikopleura</taxon>
    </lineage>
</organism>
<dbReference type="AlphaFoldDB" id="E4WYL8"/>
<dbReference type="InterPro" id="IPR016186">
    <property type="entry name" value="C-type_lectin-like/link_sf"/>
</dbReference>
<dbReference type="Pfam" id="PF00530">
    <property type="entry name" value="SRCR"/>
    <property type="match status" value="1"/>
</dbReference>
<accession>E4WYL8</accession>
<keyword evidence="4" id="KW-1133">Transmembrane helix</keyword>
<dbReference type="Gene3D" id="2.20.100.10">
    <property type="entry name" value="Thrombospondin type-1 (TSP1) repeat"/>
    <property type="match status" value="1"/>
</dbReference>
<evidence type="ECO:0000259" key="6">
    <source>
        <dbReference type="PROSITE" id="PS50287"/>
    </source>
</evidence>
<feature type="transmembrane region" description="Helical" evidence="4">
    <location>
        <begin position="531"/>
        <end position="554"/>
    </location>
</feature>
<comment type="caution">
    <text evidence="2">Lacks conserved residue(s) required for the propagation of feature annotation.</text>
</comment>
<feature type="domain" description="SRCR" evidence="6">
    <location>
        <begin position="116"/>
        <end position="224"/>
    </location>
</feature>
<dbReference type="SUPFAM" id="SSF56487">
    <property type="entry name" value="SRCR-like"/>
    <property type="match status" value="1"/>
</dbReference>
<dbReference type="CDD" id="cd00037">
    <property type="entry name" value="CLECT"/>
    <property type="match status" value="1"/>
</dbReference>
<reference evidence="7" key="1">
    <citation type="journal article" date="2010" name="Science">
        <title>Plasticity of animal genome architecture unmasked by rapid evolution of a pelagic tunicate.</title>
        <authorList>
            <person name="Denoeud F."/>
            <person name="Henriet S."/>
            <person name="Mungpakdee S."/>
            <person name="Aury J.M."/>
            <person name="Da Silva C."/>
            <person name="Brinkmann H."/>
            <person name="Mikhaleva J."/>
            <person name="Olsen L.C."/>
            <person name="Jubin C."/>
            <person name="Canestro C."/>
            <person name="Bouquet J.M."/>
            <person name="Danks G."/>
            <person name="Poulain J."/>
            <person name="Campsteijn C."/>
            <person name="Adamski M."/>
            <person name="Cross I."/>
            <person name="Yadetie F."/>
            <person name="Muffato M."/>
            <person name="Louis A."/>
            <person name="Butcher S."/>
            <person name="Tsagkogeorga G."/>
            <person name="Konrad A."/>
            <person name="Singh S."/>
            <person name="Jensen M.F."/>
            <person name="Cong E.H."/>
            <person name="Eikeseth-Otteraa H."/>
            <person name="Noel B."/>
            <person name="Anthouard V."/>
            <person name="Porcel B.M."/>
            <person name="Kachouri-Lafond R."/>
            <person name="Nishino A."/>
            <person name="Ugolini M."/>
            <person name="Chourrout P."/>
            <person name="Nishida H."/>
            <person name="Aasland R."/>
            <person name="Huzurbazar S."/>
            <person name="Westhof E."/>
            <person name="Delsuc F."/>
            <person name="Lehrach H."/>
            <person name="Reinhardt R."/>
            <person name="Weissenbach J."/>
            <person name="Roy S.W."/>
            <person name="Artiguenave F."/>
            <person name="Postlethwait J.H."/>
            <person name="Manak J.R."/>
            <person name="Thompson E.M."/>
            <person name="Jaillon O."/>
            <person name="Du Pasquier L."/>
            <person name="Boudinot P."/>
            <person name="Liberles D.A."/>
            <person name="Volff J.N."/>
            <person name="Philippe H."/>
            <person name="Lenhard B."/>
            <person name="Roest Crollius H."/>
            <person name="Wincker P."/>
            <person name="Chourrout D."/>
        </authorList>
    </citation>
    <scope>NUCLEOTIDE SEQUENCE [LARGE SCALE GENOMIC DNA]</scope>
</reference>
<keyword evidence="4" id="KW-0812">Transmembrane</keyword>
<evidence type="ECO:0008006" key="10">
    <source>
        <dbReference type="Google" id="ProtNLM"/>
    </source>
</evidence>
<dbReference type="Proteomes" id="UP000011014">
    <property type="component" value="Unassembled WGS sequence"/>
</dbReference>
<evidence type="ECO:0000256" key="1">
    <source>
        <dbReference type="ARBA" id="ARBA00023157"/>
    </source>
</evidence>
<dbReference type="PROSITE" id="PS50041">
    <property type="entry name" value="C_TYPE_LECTIN_2"/>
    <property type="match status" value="1"/>
</dbReference>
<keyword evidence="9" id="KW-1185">Reference proteome</keyword>
<gene>
    <name evidence="7" type="ORF">GSOID_T00013556001</name>
    <name evidence="8" type="ORF">GSOID_T00032448001</name>
</gene>
<dbReference type="PANTHER" id="PTHR48071">
    <property type="entry name" value="SRCR DOMAIN-CONTAINING PROTEIN"/>
    <property type="match status" value="1"/>
</dbReference>
<dbReference type="Pfam" id="PF00059">
    <property type="entry name" value="Lectin_C"/>
    <property type="match status" value="1"/>
</dbReference>
<keyword evidence="4" id="KW-0472">Membrane</keyword>
<evidence type="ECO:0000313" key="8">
    <source>
        <dbReference type="EMBL" id="CBY38501.1"/>
    </source>
</evidence>
<evidence type="ECO:0000259" key="5">
    <source>
        <dbReference type="PROSITE" id="PS50041"/>
    </source>
</evidence>
<dbReference type="OrthoDB" id="6286334at2759"/>
<proteinExistence type="predicted"/>
<sequence>MISMNSFNDLLGKNSSSYDVACEGITEEVYAVNVTSSHQLCMYEIEAFAKENTVTPNWSSWSIWSGCLPECENKMGKRTRHRNCRNRWAFSGACGDQSDINTAACHHVDCLDEWSVKLTWNGKNRVEHGMVQVMHNGLWGTICNDSVNKTRVCELVCNKLGWQDCIAPDMGSSSQEQPNSDKPNKGIWLDDMDCDNRTRLEDCTHLPWGSHNCGSTENLVVKCRNRIPVPGDVLLGEKQTRNDYKNKTAYLQWNTTTSLPICGLDNALDLVRGACHTETFFTGNVRLIDAPKNNPGGVLIYNCPEGGILNCFRRSKDSFFKQINKCTKYYEITCGKVDRKTIATKSLIETPLGPDQRAIYVLSNTAVKEDSARNCETLNMTLAMLKSAADNTIITDLLKKHHYGYNYWLGMSFNVIKNGWFWDDDTPVEGPFAFTNFMPGQTEGSAANRKRCSTLITDLTNSSGFGDLGKWRYEQCREAGIHGLCSSSPGTNLALIYRCVDCFETDQASAEIFHHHDIESYRLALIYSPPVAGISVAGVLIALTLISSGLYFAYSRGLIESNKLAGFSCIGSEEDNQALITDENEDDDGTYVSPIISLPDPKKKDKDVNKSTYQAFDSKIGYAPMEEDNDAN</sequence>
<dbReference type="InterPro" id="IPR001190">
    <property type="entry name" value="SRCR"/>
</dbReference>
<dbReference type="Gene3D" id="3.10.250.10">
    <property type="entry name" value="SRCR-like domain"/>
    <property type="match status" value="1"/>
</dbReference>
<dbReference type="InterPro" id="IPR036772">
    <property type="entry name" value="SRCR-like_dom_sf"/>
</dbReference>
<feature type="domain" description="C-type lectin" evidence="5">
    <location>
        <begin position="369"/>
        <end position="478"/>
    </location>
</feature>
<dbReference type="EMBL" id="FN653019">
    <property type="protein sequence ID" value="CBY22782.1"/>
    <property type="molecule type" value="Genomic_DNA"/>
</dbReference>